<dbReference type="InterPro" id="IPR050138">
    <property type="entry name" value="DHOase/Allantoinase_Hydrolase"/>
</dbReference>
<dbReference type="PROSITE" id="PS00483">
    <property type="entry name" value="DIHYDROOROTASE_2"/>
    <property type="match status" value="1"/>
</dbReference>
<dbReference type="NCBIfam" id="TIGR00857">
    <property type="entry name" value="pyrC_multi"/>
    <property type="match status" value="1"/>
</dbReference>
<organism evidence="7 8">
    <name type="scientific">Candidatus Caccoplasma intestinavium</name>
    <dbReference type="NCBI Taxonomy" id="2840716"/>
    <lineage>
        <taxon>Bacteria</taxon>
        <taxon>Pseudomonadati</taxon>
        <taxon>Bacteroidota</taxon>
        <taxon>Bacteroidia</taxon>
        <taxon>Bacteroidales</taxon>
        <taxon>Bacteroidaceae</taxon>
        <taxon>Bacteroidaceae incertae sedis</taxon>
        <taxon>Candidatus Caccoplasma</taxon>
    </lineage>
</organism>
<dbReference type="PANTHER" id="PTHR43668">
    <property type="entry name" value="ALLANTOINASE"/>
    <property type="match status" value="1"/>
</dbReference>
<keyword evidence="5 7" id="KW-0378">Hydrolase</keyword>
<comment type="similarity">
    <text evidence="3">Belongs to the metallo-dependent hydrolases superfamily. DHOase family. Class I DHOase subfamily.</text>
</comment>
<dbReference type="EC" id="3.5.2.3" evidence="7"/>
<dbReference type="InterPro" id="IPR006680">
    <property type="entry name" value="Amidohydro-rel"/>
</dbReference>
<comment type="function">
    <text evidence="2">Catalyzes the reversible cyclization of carbamoyl aspartate to dihydroorotate.</text>
</comment>
<dbReference type="NCBIfam" id="NF006688">
    <property type="entry name" value="PRK09236.1"/>
    <property type="match status" value="1"/>
</dbReference>
<dbReference type="GO" id="GO:0005737">
    <property type="term" value="C:cytoplasm"/>
    <property type="evidence" value="ECO:0007669"/>
    <property type="project" value="TreeGrafter"/>
</dbReference>
<dbReference type="Gene3D" id="3.20.20.140">
    <property type="entry name" value="Metal-dependent hydrolases"/>
    <property type="match status" value="1"/>
</dbReference>
<reference evidence="7" key="2">
    <citation type="journal article" date="2021" name="PeerJ">
        <title>Extensive microbial diversity within the chicken gut microbiome revealed by metagenomics and culture.</title>
        <authorList>
            <person name="Gilroy R."/>
            <person name="Ravi A."/>
            <person name="Getino M."/>
            <person name="Pursley I."/>
            <person name="Horton D.L."/>
            <person name="Alikhan N.F."/>
            <person name="Baker D."/>
            <person name="Gharbi K."/>
            <person name="Hall N."/>
            <person name="Watson M."/>
            <person name="Adriaenssens E.M."/>
            <person name="Foster-Nyarko E."/>
            <person name="Jarju S."/>
            <person name="Secka A."/>
            <person name="Antonio M."/>
            <person name="Oren A."/>
            <person name="Chaudhuri R.R."/>
            <person name="La Ragione R."/>
            <person name="Hildebrand F."/>
            <person name="Pallen M.J."/>
        </authorList>
    </citation>
    <scope>NUCLEOTIDE SEQUENCE</scope>
    <source>
        <strain evidence="7">21143</strain>
    </source>
</reference>
<comment type="cofactor">
    <cofactor evidence="1">
        <name>Zn(2+)</name>
        <dbReference type="ChEBI" id="CHEBI:29105"/>
    </cofactor>
</comment>
<dbReference type="Pfam" id="PF01979">
    <property type="entry name" value="Amidohydro_1"/>
    <property type="match status" value="1"/>
</dbReference>
<dbReference type="SUPFAM" id="SSF51338">
    <property type="entry name" value="Composite domain of metallo-dependent hydrolases"/>
    <property type="match status" value="1"/>
</dbReference>
<evidence type="ECO:0000256" key="5">
    <source>
        <dbReference type="ARBA" id="ARBA00022801"/>
    </source>
</evidence>
<dbReference type="InterPro" id="IPR011059">
    <property type="entry name" value="Metal-dep_hydrolase_composite"/>
</dbReference>
<name>A0A9D1GFT1_9BACT</name>
<dbReference type="CDD" id="cd01318">
    <property type="entry name" value="DHOase_IIb"/>
    <property type="match status" value="1"/>
</dbReference>
<proteinExistence type="inferred from homology"/>
<reference evidence="7" key="1">
    <citation type="submission" date="2020-10" db="EMBL/GenBank/DDBJ databases">
        <authorList>
            <person name="Gilroy R."/>
        </authorList>
    </citation>
    <scope>NUCLEOTIDE SEQUENCE</scope>
    <source>
        <strain evidence="7">21143</strain>
    </source>
</reference>
<evidence type="ECO:0000256" key="1">
    <source>
        <dbReference type="ARBA" id="ARBA00001947"/>
    </source>
</evidence>
<evidence type="ECO:0000313" key="7">
    <source>
        <dbReference type="EMBL" id="HIT39742.1"/>
    </source>
</evidence>
<protein>
    <submittedName>
        <fullName evidence="7">Dihydroorotase</fullName>
        <ecNumber evidence="7">3.5.2.3</ecNumber>
    </submittedName>
</protein>
<dbReference type="InterPro" id="IPR002195">
    <property type="entry name" value="Dihydroorotase_CS"/>
</dbReference>
<keyword evidence="4" id="KW-0479">Metal-binding</keyword>
<accession>A0A9D1GFT1</accession>
<evidence type="ECO:0000256" key="4">
    <source>
        <dbReference type="ARBA" id="ARBA00022723"/>
    </source>
</evidence>
<dbReference type="GO" id="GO:0004151">
    <property type="term" value="F:dihydroorotase activity"/>
    <property type="evidence" value="ECO:0007669"/>
    <property type="project" value="UniProtKB-EC"/>
</dbReference>
<dbReference type="GO" id="GO:0046872">
    <property type="term" value="F:metal ion binding"/>
    <property type="evidence" value="ECO:0007669"/>
    <property type="project" value="UniProtKB-KW"/>
</dbReference>
<evidence type="ECO:0000313" key="8">
    <source>
        <dbReference type="Proteomes" id="UP000886722"/>
    </source>
</evidence>
<comment type="caution">
    <text evidence="7">The sequence shown here is derived from an EMBL/GenBank/DDBJ whole genome shotgun (WGS) entry which is preliminary data.</text>
</comment>
<dbReference type="InterPro" id="IPR032466">
    <property type="entry name" value="Metal_Hydrolase"/>
</dbReference>
<feature type="domain" description="Amidohydrolase-related" evidence="6">
    <location>
        <begin position="56"/>
        <end position="428"/>
    </location>
</feature>
<dbReference type="SUPFAM" id="SSF51556">
    <property type="entry name" value="Metallo-dependent hydrolases"/>
    <property type="match status" value="1"/>
</dbReference>
<dbReference type="Proteomes" id="UP000886722">
    <property type="component" value="Unassembled WGS sequence"/>
</dbReference>
<dbReference type="GO" id="GO:0004038">
    <property type="term" value="F:allantoinase activity"/>
    <property type="evidence" value="ECO:0007669"/>
    <property type="project" value="TreeGrafter"/>
</dbReference>
<dbReference type="Gene3D" id="2.30.40.10">
    <property type="entry name" value="Urease, subunit C, domain 1"/>
    <property type="match status" value="1"/>
</dbReference>
<gene>
    <name evidence="7" type="ORF">IAD06_06865</name>
</gene>
<evidence type="ECO:0000259" key="6">
    <source>
        <dbReference type="Pfam" id="PF01979"/>
    </source>
</evidence>
<dbReference type="EMBL" id="DVKT01000051">
    <property type="protein sequence ID" value="HIT39742.1"/>
    <property type="molecule type" value="Genomic_DNA"/>
</dbReference>
<dbReference type="PANTHER" id="PTHR43668:SF4">
    <property type="entry name" value="ALLANTOINASE"/>
    <property type="match status" value="1"/>
</dbReference>
<sequence>MKSLLIKNALLINEGKSREASVLVVGDTISTVYTDDSYTDIEEHVDEIIDASGKWLLPGVIDDQVHFREPGLTHKADINTESMAAVAGGVTSYMEMPNTKPPTTTREALEWKFSRAAQTSLANYSFYIGATNDNIDEVLKADYRRVCGIKVFMGSSTGNMLVDSPEALARIFAEAPTLIATHCEKEEIIKANKEKYIEKFGKDLSVIYHPLIRSAEACYASSSEAVELAHRYNARLHLLHLSTAKELSLLSDGPIEEKQITAEVCVHHLYFDDNDYAQYGNLIKWNPAIKTAADRIALMKATVSGRIDVVATDHAPHLLAEKQGSCLEAASGGPLVQHSLQVMLEKSLQGEIPVETVVERMCHAPARLFGIDRRGFIRPGYYADMVLVDPKKSYTVTPENILTKCCWSPFMNHTFPVTIDKTFVNGVVAFQNGQVEPSCRGKELRFTPRS</sequence>
<dbReference type="AlphaFoldDB" id="A0A9D1GFT1"/>
<dbReference type="GO" id="GO:0006145">
    <property type="term" value="P:purine nucleobase catabolic process"/>
    <property type="evidence" value="ECO:0007669"/>
    <property type="project" value="TreeGrafter"/>
</dbReference>
<evidence type="ECO:0000256" key="2">
    <source>
        <dbReference type="ARBA" id="ARBA00002368"/>
    </source>
</evidence>
<evidence type="ECO:0000256" key="3">
    <source>
        <dbReference type="ARBA" id="ARBA00010286"/>
    </source>
</evidence>